<protein>
    <recommendedName>
        <fullName evidence="3">Reverse transcriptase domain-containing protein</fullName>
    </recommendedName>
</protein>
<gene>
    <name evidence="2" type="ORF">Tci_146479</name>
</gene>
<sequence>MGNRHSKPNTLQGVPFKETNTEVLGKNVVELNELDIAESPEEVDRKDKVENKANDEPIRSTEGDLIGEQVRELVEMPTSQPIKFYLKHKINKELIDALVRNQRFNDSFLVIQSGKMECEAYHFLPIEPMCKGGLKYMDALVDQGSDVNVIPLSTYNRLTDEELVEIDIRLSLASQLHIYPLGIAEDVLVEMASFIYPLNFVILDIEEDRKRLYSMRRSPGVVRNFMLMTIG</sequence>
<evidence type="ECO:0000313" key="2">
    <source>
        <dbReference type="EMBL" id="GEV74502.1"/>
    </source>
</evidence>
<dbReference type="EMBL" id="BKCJ010032905">
    <property type="protein sequence ID" value="GEV74502.1"/>
    <property type="molecule type" value="Genomic_DNA"/>
</dbReference>
<name>A0A699GQJ2_TANCI</name>
<dbReference type="PANTHER" id="PTHR33067:SF9">
    <property type="entry name" value="RNA-DIRECTED DNA POLYMERASE"/>
    <property type="match status" value="1"/>
</dbReference>
<comment type="caution">
    <text evidence="2">The sequence shown here is derived from an EMBL/GenBank/DDBJ whole genome shotgun (WGS) entry which is preliminary data.</text>
</comment>
<dbReference type="PANTHER" id="PTHR33067">
    <property type="entry name" value="RNA-DIRECTED DNA POLYMERASE-RELATED"/>
    <property type="match status" value="1"/>
</dbReference>
<evidence type="ECO:0000256" key="1">
    <source>
        <dbReference type="SAM" id="MobiDB-lite"/>
    </source>
</evidence>
<organism evidence="2">
    <name type="scientific">Tanacetum cinerariifolium</name>
    <name type="common">Dalmatian daisy</name>
    <name type="synonym">Chrysanthemum cinerariifolium</name>
    <dbReference type="NCBI Taxonomy" id="118510"/>
    <lineage>
        <taxon>Eukaryota</taxon>
        <taxon>Viridiplantae</taxon>
        <taxon>Streptophyta</taxon>
        <taxon>Embryophyta</taxon>
        <taxon>Tracheophyta</taxon>
        <taxon>Spermatophyta</taxon>
        <taxon>Magnoliopsida</taxon>
        <taxon>eudicotyledons</taxon>
        <taxon>Gunneridae</taxon>
        <taxon>Pentapetalae</taxon>
        <taxon>asterids</taxon>
        <taxon>campanulids</taxon>
        <taxon>Asterales</taxon>
        <taxon>Asteraceae</taxon>
        <taxon>Asteroideae</taxon>
        <taxon>Anthemideae</taxon>
        <taxon>Anthemidinae</taxon>
        <taxon>Tanacetum</taxon>
    </lineage>
</organism>
<dbReference type="AlphaFoldDB" id="A0A699GQJ2"/>
<feature type="region of interest" description="Disordered" evidence="1">
    <location>
        <begin position="35"/>
        <end position="62"/>
    </location>
</feature>
<reference evidence="2" key="1">
    <citation type="journal article" date="2019" name="Sci. Rep.">
        <title>Draft genome of Tanacetum cinerariifolium, the natural source of mosquito coil.</title>
        <authorList>
            <person name="Yamashiro T."/>
            <person name="Shiraishi A."/>
            <person name="Satake H."/>
            <person name="Nakayama K."/>
        </authorList>
    </citation>
    <scope>NUCLEOTIDE SEQUENCE</scope>
</reference>
<feature type="compositionally biased region" description="Basic and acidic residues" evidence="1">
    <location>
        <begin position="42"/>
        <end position="62"/>
    </location>
</feature>
<dbReference type="Gene3D" id="2.40.70.10">
    <property type="entry name" value="Acid Proteases"/>
    <property type="match status" value="1"/>
</dbReference>
<proteinExistence type="predicted"/>
<dbReference type="InterPro" id="IPR021109">
    <property type="entry name" value="Peptidase_aspartic_dom_sf"/>
</dbReference>
<evidence type="ECO:0008006" key="3">
    <source>
        <dbReference type="Google" id="ProtNLM"/>
    </source>
</evidence>
<accession>A0A699GQJ2</accession>